<feature type="domain" description="TLDc" evidence="3">
    <location>
        <begin position="321"/>
        <end position="510"/>
    </location>
</feature>
<keyword evidence="5" id="KW-1185">Reference proteome</keyword>
<dbReference type="AlphaFoldDB" id="A0A8J2RIU9"/>
<dbReference type="PROSITE" id="PS50097">
    <property type="entry name" value="BTB"/>
    <property type="match status" value="1"/>
</dbReference>
<dbReference type="InterPro" id="IPR006571">
    <property type="entry name" value="TLDc_dom"/>
</dbReference>
<feature type="compositionally biased region" description="Low complexity" evidence="1">
    <location>
        <begin position="289"/>
        <end position="299"/>
    </location>
</feature>
<dbReference type="InterPro" id="IPR011333">
    <property type="entry name" value="SKP1/BTB/POZ_sf"/>
</dbReference>
<dbReference type="Pfam" id="PF07534">
    <property type="entry name" value="TLD"/>
    <property type="match status" value="1"/>
</dbReference>
<feature type="domain" description="BTB" evidence="2">
    <location>
        <begin position="31"/>
        <end position="100"/>
    </location>
</feature>
<dbReference type="EMBL" id="CAKKLH010000045">
    <property type="protein sequence ID" value="CAH0100737.1"/>
    <property type="molecule type" value="Genomic_DNA"/>
</dbReference>
<dbReference type="SUPFAM" id="SSF54695">
    <property type="entry name" value="POZ domain"/>
    <property type="match status" value="1"/>
</dbReference>
<evidence type="ECO:0000259" key="2">
    <source>
        <dbReference type="PROSITE" id="PS50097"/>
    </source>
</evidence>
<name>A0A8J2RIU9_9CRUS</name>
<dbReference type="InterPro" id="IPR051481">
    <property type="entry name" value="BTB-POZ/Galectin-3-binding"/>
</dbReference>
<evidence type="ECO:0000313" key="4">
    <source>
        <dbReference type="EMBL" id="CAH0100737.1"/>
    </source>
</evidence>
<dbReference type="SMART" id="SM00584">
    <property type="entry name" value="TLDc"/>
    <property type="match status" value="1"/>
</dbReference>
<dbReference type="SMART" id="SM00225">
    <property type="entry name" value="BTB"/>
    <property type="match status" value="1"/>
</dbReference>
<comment type="caution">
    <text evidence="4">The sequence shown here is derived from an EMBL/GenBank/DDBJ whole genome shotgun (WGS) entry which is preliminary data.</text>
</comment>
<dbReference type="InterPro" id="IPR000210">
    <property type="entry name" value="BTB/POZ_dom"/>
</dbReference>
<dbReference type="OrthoDB" id="25620at2759"/>
<evidence type="ECO:0000313" key="5">
    <source>
        <dbReference type="Proteomes" id="UP000789390"/>
    </source>
</evidence>
<dbReference type="Pfam" id="PF07707">
    <property type="entry name" value="BACK"/>
    <property type="match status" value="1"/>
</dbReference>
<dbReference type="PANTHER" id="PTHR24410">
    <property type="entry name" value="HL07962P-RELATED"/>
    <property type="match status" value="1"/>
</dbReference>
<gene>
    <name evidence="4" type="ORF">DGAL_LOCUS3025</name>
</gene>
<dbReference type="Pfam" id="PF00651">
    <property type="entry name" value="BTB"/>
    <property type="match status" value="1"/>
</dbReference>
<dbReference type="Proteomes" id="UP000789390">
    <property type="component" value="Unassembled WGS sequence"/>
</dbReference>
<accession>A0A8J2RIU9</accession>
<evidence type="ECO:0000256" key="1">
    <source>
        <dbReference type="SAM" id="MobiDB-lite"/>
    </source>
</evidence>
<protein>
    <recommendedName>
        <fullName evidence="6">BTB/POZ domain-containing protein 19</fullName>
    </recommendedName>
</protein>
<feature type="region of interest" description="Disordered" evidence="1">
    <location>
        <begin position="288"/>
        <end position="307"/>
    </location>
</feature>
<reference evidence="4" key="1">
    <citation type="submission" date="2021-11" db="EMBL/GenBank/DDBJ databases">
        <authorList>
            <person name="Schell T."/>
        </authorList>
    </citation>
    <scope>NUCLEOTIDE SEQUENCE</scope>
    <source>
        <strain evidence="4">M5</strain>
    </source>
</reference>
<organism evidence="4 5">
    <name type="scientific">Daphnia galeata</name>
    <dbReference type="NCBI Taxonomy" id="27404"/>
    <lineage>
        <taxon>Eukaryota</taxon>
        <taxon>Metazoa</taxon>
        <taxon>Ecdysozoa</taxon>
        <taxon>Arthropoda</taxon>
        <taxon>Crustacea</taxon>
        <taxon>Branchiopoda</taxon>
        <taxon>Diplostraca</taxon>
        <taxon>Cladocera</taxon>
        <taxon>Anomopoda</taxon>
        <taxon>Daphniidae</taxon>
        <taxon>Daphnia</taxon>
    </lineage>
</organism>
<dbReference type="Gene3D" id="1.25.40.420">
    <property type="match status" value="1"/>
</dbReference>
<sequence length="512" mass="57836">MSYSPMNDAVLAGVPRLLDDLQKLLETHDHADILFLVGREETAFYAHRLLLNARCKTATFLKRAVLPGSSTQTIRLPNHKPDNFKTALIYLYTGKVLLDDQNVFEMWTLCQDLNLEELRLFCEDHITRSLNVDNACALLASALVKEDQLTLRNNTSGPSFVERCVHFIGDNASECFQTSGFLRLSKDALIRLVSSDHLALEEVEIWRAVLNWARHQANVSQSNTQLWNEDERQRVCQSLGGVINHVRLLLIDSQVFAEEVEPTGAVPMEVSLERYRLAALPAKFREQQQQHQLPQQQQQPVNHEDKRLQPRVPTKAFANSQILNRDRVSLQNVLNQWYSNTTTTSTNLSSVTWKLVFRASQYDFSASEFHRICDGLAPLYIIILGPKGEVCGGFTDVPWTLPPASQPVVSNKGRYIASDRAFLFNLVDGHGQVSPCRFDITKKTFGICYHLECGPIFGAGADLYISDQCHANMDSYSNLPHSYDGEDASPDSLMGDYNFSVLEYEVYTPSMK</sequence>
<dbReference type="SMART" id="SM00875">
    <property type="entry name" value="BACK"/>
    <property type="match status" value="1"/>
</dbReference>
<dbReference type="PROSITE" id="PS51886">
    <property type="entry name" value="TLDC"/>
    <property type="match status" value="1"/>
</dbReference>
<evidence type="ECO:0000259" key="3">
    <source>
        <dbReference type="PROSITE" id="PS51886"/>
    </source>
</evidence>
<proteinExistence type="predicted"/>
<dbReference type="Gene3D" id="3.30.710.10">
    <property type="entry name" value="Potassium Channel Kv1.1, Chain A"/>
    <property type="match status" value="1"/>
</dbReference>
<dbReference type="InterPro" id="IPR011705">
    <property type="entry name" value="BACK"/>
</dbReference>
<dbReference type="PANTHER" id="PTHR24410:SF34">
    <property type="entry name" value="LD40565P"/>
    <property type="match status" value="1"/>
</dbReference>
<evidence type="ECO:0008006" key="6">
    <source>
        <dbReference type="Google" id="ProtNLM"/>
    </source>
</evidence>